<sequence>MSTKSGSNANSAAEFSPKAWWRIGKRTYQKMQEDNLSLIAAGVGFYFLLAIFPFLAGLISLYGLVVTPDQLDQHMTYLINFVPQQSRYILEEQLSHLIANSSQALGTGAVVSFILTIWSSSKGANALITACNITYSESEGRSFIGSIIARMVLTVAIIIAVIVALICITVLPKLITIISGYSLSSQGANWITWPILLILFNTGLAALYRYSPHRANPKWRWVTPGSVVATVFWIIFSFAFSYYLREFASYNKTYGSVGGIIILLMWFYLSAYIILLGAELNAAMEYQTEKDSTTGKPAPKGERGAYVADHSPTDKEVPPTEDTKIHNAQ</sequence>
<dbReference type="NCBIfam" id="TIGR00765">
    <property type="entry name" value="yihY_not_rbn"/>
    <property type="match status" value="1"/>
</dbReference>
<evidence type="ECO:0000256" key="7">
    <source>
        <dbReference type="SAM" id="Phobius"/>
    </source>
</evidence>
<comment type="subcellular location">
    <subcellularLocation>
        <location evidence="1">Cell membrane</location>
        <topology evidence="1">Multi-pass membrane protein</topology>
    </subcellularLocation>
</comment>
<accession>A0ABT3P6M2</accession>
<dbReference type="Proteomes" id="UP001142810">
    <property type="component" value="Unassembled WGS sequence"/>
</dbReference>
<name>A0ABT3P6M2_9ALTE</name>
<protein>
    <submittedName>
        <fullName evidence="8">YihY/virulence factor BrkB family protein</fullName>
    </submittedName>
</protein>
<feature type="transmembrane region" description="Helical" evidence="7">
    <location>
        <begin position="222"/>
        <end position="244"/>
    </location>
</feature>
<keyword evidence="2" id="KW-1003">Cell membrane</keyword>
<evidence type="ECO:0000256" key="6">
    <source>
        <dbReference type="SAM" id="MobiDB-lite"/>
    </source>
</evidence>
<comment type="caution">
    <text evidence="8">The sequence shown here is derived from an EMBL/GenBank/DDBJ whole genome shotgun (WGS) entry which is preliminary data.</text>
</comment>
<organism evidence="8 9">
    <name type="scientific">Alteromonas aquimaris</name>
    <dbReference type="NCBI Taxonomy" id="2998417"/>
    <lineage>
        <taxon>Bacteria</taxon>
        <taxon>Pseudomonadati</taxon>
        <taxon>Pseudomonadota</taxon>
        <taxon>Gammaproteobacteria</taxon>
        <taxon>Alteromonadales</taxon>
        <taxon>Alteromonadaceae</taxon>
        <taxon>Alteromonas/Salinimonas group</taxon>
        <taxon>Alteromonas</taxon>
    </lineage>
</organism>
<feature type="transmembrane region" description="Helical" evidence="7">
    <location>
        <begin position="151"/>
        <end position="171"/>
    </location>
</feature>
<dbReference type="Pfam" id="PF03631">
    <property type="entry name" value="Virul_fac_BrkB"/>
    <property type="match status" value="1"/>
</dbReference>
<evidence type="ECO:0000256" key="4">
    <source>
        <dbReference type="ARBA" id="ARBA00022989"/>
    </source>
</evidence>
<dbReference type="PANTHER" id="PTHR30213:SF0">
    <property type="entry name" value="UPF0761 MEMBRANE PROTEIN YIHY"/>
    <property type="match status" value="1"/>
</dbReference>
<keyword evidence="3 7" id="KW-0812">Transmembrane</keyword>
<evidence type="ECO:0000256" key="1">
    <source>
        <dbReference type="ARBA" id="ARBA00004651"/>
    </source>
</evidence>
<evidence type="ECO:0000256" key="3">
    <source>
        <dbReference type="ARBA" id="ARBA00022692"/>
    </source>
</evidence>
<feature type="region of interest" description="Disordered" evidence="6">
    <location>
        <begin position="289"/>
        <end position="329"/>
    </location>
</feature>
<gene>
    <name evidence="8" type="ORF">OPS25_07915</name>
</gene>
<feature type="transmembrane region" description="Helical" evidence="7">
    <location>
        <begin position="191"/>
        <end position="210"/>
    </location>
</feature>
<feature type="compositionally biased region" description="Basic and acidic residues" evidence="6">
    <location>
        <begin position="289"/>
        <end position="303"/>
    </location>
</feature>
<dbReference type="PANTHER" id="PTHR30213">
    <property type="entry name" value="INNER MEMBRANE PROTEIN YHJD"/>
    <property type="match status" value="1"/>
</dbReference>
<reference evidence="8" key="1">
    <citation type="submission" date="2022-11" db="EMBL/GenBank/DDBJ databases">
        <title>Alteromonas sp. nov., isolated from sea water of the Qingdao.</title>
        <authorList>
            <person name="Wang Q."/>
        </authorList>
    </citation>
    <scope>NUCLEOTIDE SEQUENCE</scope>
    <source>
        <strain evidence="8">ASW11-7</strain>
    </source>
</reference>
<keyword evidence="5 7" id="KW-0472">Membrane</keyword>
<keyword evidence="9" id="KW-1185">Reference proteome</keyword>
<dbReference type="InterPro" id="IPR017039">
    <property type="entry name" value="Virul_fac_BrkB"/>
</dbReference>
<evidence type="ECO:0000256" key="5">
    <source>
        <dbReference type="ARBA" id="ARBA00023136"/>
    </source>
</evidence>
<feature type="transmembrane region" description="Helical" evidence="7">
    <location>
        <begin position="36"/>
        <end position="65"/>
    </location>
</feature>
<feature type="compositionally biased region" description="Basic and acidic residues" evidence="6">
    <location>
        <begin position="311"/>
        <end position="329"/>
    </location>
</feature>
<evidence type="ECO:0000313" key="9">
    <source>
        <dbReference type="Proteomes" id="UP001142810"/>
    </source>
</evidence>
<dbReference type="PIRSF" id="PIRSF035875">
    <property type="entry name" value="RNase_BN"/>
    <property type="match status" value="1"/>
</dbReference>
<evidence type="ECO:0000256" key="2">
    <source>
        <dbReference type="ARBA" id="ARBA00022475"/>
    </source>
</evidence>
<feature type="transmembrane region" description="Helical" evidence="7">
    <location>
        <begin position="256"/>
        <end position="278"/>
    </location>
</feature>
<dbReference type="RefSeq" id="WP_265617138.1">
    <property type="nucleotide sequence ID" value="NZ_JAPFRD010000010.1"/>
</dbReference>
<dbReference type="EMBL" id="JAPFRD010000010">
    <property type="protein sequence ID" value="MCW8108417.1"/>
    <property type="molecule type" value="Genomic_DNA"/>
</dbReference>
<evidence type="ECO:0000313" key="8">
    <source>
        <dbReference type="EMBL" id="MCW8108417.1"/>
    </source>
</evidence>
<proteinExistence type="predicted"/>
<keyword evidence="4 7" id="KW-1133">Transmembrane helix</keyword>